<dbReference type="InterPro" id="IPR001969">
    <property type="entry name" value="Aspartic_peptidase_AS"/>
</dbReference>
<dbReference type="PANTHER" id="PTHR15503">
    <property type="entry name" value="LDOC1 RELATED"/>
    <property type="match status" value="1"/>
</dbReference>
<proteinExistence type="predicted"/>
<reference evidence="5" key="2">
    <citation type="submission" date="2022-01" db="EMBL/GenBank/DDBJ databases">
        <authorList>
            <person name="Yamashiro T."/>
            <person name="Shiraishi A."/>
            <person name="Satake H."/>
            <person name="Nakayama K."/>
        </authorList>
    </citation>
    <scope>NUCLEOTIDE SEQUENCE</scope>
</reference>
<dbReference type="PROSITE" id="PS00141">
    <property type="entry name" value="ASP_PROTEASE"/>
    <property type="match status" value="1"/>
</dbReference>
<keyword evidence="5" id="KW-0808">Transferase</keyword>
<feature type="compositionally biased region" description="Low complexity" evidence="3">
    <location>
        <begin position="138"/>
        <end position="150"/>
    </location>
</feature>
<keyword evidence="1" id="KW-0862">Zinc</keyword>
<evidence type="ECO:0000313" key="5">
    <source>
        <dbReference type="EMBL" id="GJT27049.1"/>
    </source>
</evidence>
<feature type="compositionally biased region" description="Low complexity" evidence="3">
    <location>
        <begin position="10"/>
        <end position="28"/>
    </location>
</feature>
<dbReference type="GO" id="GO:0003964">
    <property type="term" value="F:RNA-directed DNA polymerase activity"/>
    <property type="evidence" value="ECO:0007669"/>
    <property type="project" value="UniProtKB-KW"/>
</dbReference>
<feature type="region of interest" description="Disordered" evidence="3">
    <location>
        <begin position="1"/>
        <end position="68"/>
    </location>
</feature>
<sequence length="679" mass="76325">MKNSNPLNKPNEAIPEVNPVVPEPNQVVDIHDPNEMVDIPDDVDLVDYDGDDEENPEEDPEEEPEPNNGLVNRFALLVDPHQPGVMSGWLEENDGVNEGVNNEDIKDKDVEIELDDDAELIFPYEVEGDKTLPHGGVSSNSKPPNAEPPNAEASRLCIIRFWCQNGKGGRLHLRTLLGLLPKGLMLFATFRGVYLRIRSGKKREIPNHDLGNVEHVLGDVLERLKVLESRENATSKKKLVEAEMKLELARMEHDMVERRLHASYGWNKRFYMEMVRIGVVPKPPSDDEGTERPRKKSKKSSFDGTEGPSEPRGPPSEKRKGEGDRGGRGDNRRDYNRRQNQRRANAGAMTNAAPNDNEVCPKCKNKKHAGDCWKCGKCGKLGHKTAACWSLDRKDVTCFNCNEKGHRKRDCPKLKKNGQGGNNRGAVYKLGAVDAQQDPKVVTGTFLLNNRYATALFDSGADKSFVSTNFSTLIDIEPVELDTCYEVELADGKVVSTNNVMDWLSRYNVAILCGEKKVRIPLEGKMLVIEGDRNNSQLKIVSCIKAQKYIEKGCELFLAQVTEQESEEKRLEDVPVIRDFPEVFPDELPELSPPKQVEFSIDLIPGAAPVVRAPYRLAPSEMKELSKQLQELSEKGFIRPSSSPWGAPVLFVKKKDGSFRMCIDYRELNKLTIKNRYPF</sequence>
<evidence type="ECO:0000259" key="4">
    <source>
        <dbReference type="PROSITE" id="PS50158"/>
    </source>
</evidence>
<comment type="caution">
    <text evidence="5">The sequence shown here is derived from an EMBL/GenBank/DDBJ whole genome shotgun (WGS) entry which is preliminary data.</text>
</comment>
<dbReference type="Gene3D" id="4.10.60.10">
    <property type="entry name" value="Zinc finger, CCHC-type"/>
    <property type="match status" value="1"/>
</dbReference>
<keyword evidence="6" id="KW-1185">Reference proteome</keyword>
<feature type="region of interest" description="Disordered" evidence="3">
    <location>
        <begin position="281"/>
        <end position="353"/>
    </location>
</feature>
<dbReference type="SUPFAM" id="SSF57756">
    <property type="entry name" value="Retrovirus zinc finger-like domains"/>
    <property type="match status" value="1"/>
</dbReference>
<gene>
    <name evidence="5" type="ORF">Tco_0907324</name>
</gene>
<feature type="coiled-coil region" evidence="2">
    <location>
        <begin position="232"/>
        <end position="259"/>
    </location>
</feature>
<evidence type="ECO:0000256" key="3">
    <source>
        <dbReference type="SAM" id="MobiDB-lite"/>
    </source>
</evidence>
<dbReference type="InterPro" id="IPR032567">
    <property type="entry name" value="RTL1-rel"/>
</dbReference>
<keyword evidence="1" id="KW-0863">Zinc-finger</keyword>
<keyword evidence="5" id="KW-0548">Nucleotidyltransferase</keyword>
<dbReference type="Pfam" id="PF08284">
    <property type="entry name" value="RVP_2"/>
    <property type="match status" value="1"/>
</dbReference>
<dbReference type="InterPro" id="IPR043502">
    <property type="entry name" value="DNA/RNA_pol_sf"/>
</dbReference>
<dbReference type="PROSITE" id="PS50158">
    <property type="entry name" value="ZF_CCHC"/>
    <property type="match status" value="1"/>
</dbReference>
<feature type="compositionally biased region" description="Basic and acidic residues" evidence="3">
    <location>
        <begin position="315"/>
        <end position="337"/>
    </location>
</feature>
<reference evidence="5" key="1">
    <citation type="journal article" date="2022" name="Int. J. Mol. Sci.">
        <title>Draft Genome of Tanacetum Coccineum: Genomic Comparison of Closely Related Tanacetum-Family Plants.</title>
        <authorList>
            <person name="Yamashiro T."/>
            <person name="Shiraishi A."/>
            <person name="Nakayama K."/>
            <person name="Satake H."/>
        </authorList>
    </citation>
    <scope>NUCLEOTIDE SEQUENCE</scope>
</reference>
<dbReference type="Pfam" id="PF00098">
    <property type="entry name" value="zf-CCHC"/>
    <property type="match status" value="1"/>
</dbReference>
<dbReference type="InterPro" id="IPR001878">
    <property type="entry name" value="Znf_CCHC"/>
</dbReference>
<name>A0ABQ5CK18_9ASTR</name>
<organism evidence="5 6">
    <name type="scientific">Tanacetum coccineum</name>
    <dbReference type="NCBI Taxonomy" id="301880"/>
    <lineage>
        <taxon>Eukaryota</taxon>
        <taxon>Viridiplantae</taxon>
        <taxon>Streptophyta</taxon>
        <taxon>Embryophyta</taxon>
        <taxon>Tracheophyta</taxon>
        <taxon>Spermatophyta</taxon>
        <taxon>Magnoliopsida</taxon>
        <taxon>eudicotyledons</taxon>
        <taxon>Gunneridae</taxon>
        <taxon>Pentapetalae</taxon>
        <taxon>asterids</taxon>
        <taxon>campanulids</taxon>
        <taxon>Asterales</taxon>
        <taxon>Asteraceae</taxon>
        <taxon>Asteroideae</taxon>
        <taxon>Anthemideae</taxon>
        <taxon>Anthemidinae</taxon>
        <taxon>Tanacetum</taxon>
    </lineage>
</organism>
<dbReference type="Proteomes" id="UP001151760">
    <property type="component" value="Unassembled WGS sequence"/>
</dbReference>
<dbReference type="InterPro" id="IPR036875">
    <property type="entry name" value="Znf_CCHC_sf"/>
</dbReference>
<dbReference type="CDD" id="cd00303">
    <property type="entry name" value="retropepsin_like"/>
    <property type="match status" value="1"/>
</dbReference>
<protein>
    <submittedName>
        <fullName evidence="5">Reverse transcriptase domain-containing protein</fullName>
    </submittedName>
</protein>
<feature type="domain" description="CCHC-type" evidence="4">
    <location>
        <begin position="398"/>
        <end position="413"/>
    </location>
</feature>
<evidence type="ECO:0000313" key="6">
    <source>
        <dbReference type="Proteomes" id="UP001151760"/>
    </source>
</evidence>
<keyword evidence="1" id="KW-0479">Metal-binding</keyword>
<evidence type="ECO:0000256" key="2">
    <source>
        <dbReference type="SAM" id="Coils"/>
    </source>
</evidence>
<keyword evidence="2" id="KW-0175">Coiled coil</keyword>
<evidence type="ECO:0000256" key="1">
    <source>
        <dbReference type="PROSITE-ProRule" id="PRU00047"/>
    </source>
</evidence>
<dbReference type="PANTHER" id="PTHR15503:SF45">
    <property type="entry name" value="RNA-DIRECTED DNA POLYMERASE HOMOLOG"/>
    <property type="match status" value="1"/>
</dbReference>
<dbReference type="SUPFAM" id="SSF56672">
    <property type="entry name" value="DNA/RNA polymerases"/>
    <property type="match status" value="1"/>
</dbReference>
<dbReference type="SMART" id="SM00343">
    <property type="entry name" value="ZnF_C2HC"/>
    <property type="match status" value="2"/>
</dbReference>
<feature type="region of interest" description="Disordered" evidence="3">
    <location>
        <begin position="129"/>
        <end position="150"/>
    </location>
</feature>
<feature type="compositionally biased region" description="Acidic residues" evidence="3">
    <location>
        <begin position="38"/>
        <end position="65"/>
    </location>
</feature>
<keyword evidence="5" id="KW-0695">RNA-directed DNA polymerase</keyword>
<dbReference type="EMBL" id="BQNB010014344">
    <property type="protein sequence ID" value="GJT27049.1"/>
    <property type="molecule type" value="Genomic_DNA"/>
</dbReference>
<accession>A0ABQ5CK18</accession>
<dbReference type="Gene3D" id="3.10.10.10">
    <property type="entry name" value="HIV Type 1 Reverse Transcriptase, subunit A, domain 1"/>
    <property type="match status" value="1"/>
</dbReference>